<organism evidence="1 2">
    <name type="scientific">Aspergillus eucalypticola (strain CBS 122712 / IBT 29274)</name>
    <dbReference type="NCBI Taxonomy" id="1448314"/>
    <lineage>
        <taxon>Eukaryota</taxon>
        <taxon>Fungi</taxon>
        <taxon>Dikarya</taxon>
        <taxon>Ascomycota</taxon>
        <taxon>Pezizomycotina</taxon>
        <taxon>Eurotiomycetes</taxon>
        <taxon>Eurotiomycetidae</taxon>
        <taxon>Eurotiales</taxon>
        <taxon>Aspergillaceae</taxon>
        <taxon>Aspergillus</taxon>
        <taxon>Aspergillus subgen. Circumdati</taxon>
    </lineage>
</organism>
<keyword evidence="2" id="KW-1185">Reference proteome</keyword>
<dbReference type="EMBL" id="MSFU01000031">
    <property type="protein sequence ID" value="PWY64455.1"/>
    <property type="molecule type" value="Genomic_DNA"/>
</dbReference>
<feature type="non-terminal residue" evidence="1">
    <location>
        <position position="1"/>
    </location>
</feature>
<accession>A0A317US49</accession>
<reference evidence="1" key="1">
    <citation type="submission" date="2016-12" db="EMBL/GenBank/DDBJ databases">
        <title>The genomes of Aspergillus section Nigri reveals drivers in fungal speciation.</title>
        <authorList>
            <consortium name="DOE Joint Genome Institute"/>
            <person name="Vesth T.C."/>
            <person name="Nybo J."/>
            <person name="Theobald S."/>
            <person name="Brandl J."/>
            <person name="Frisvad J.C."/>
            <person name="Nielsen K.F."/>
            <person name="Lyhne E.K."/>
            <person name="Kogle M.E."/>
            <person name="Kuo A."/>
            <person name="Riley R."/>
            <person name="Clum A."/>
            <person name="Nolan M."/>
            <person name="Lipzen A."/>
            <person name="Salamov A."/>
            <person name="Henrissat B."/>
            <person name="Wiebenga A."/>
            <person name="De vries R.P."/>
            <person name="Grigoriev I.V."/>
            <person name="Mortensen U.H."/>
            <person name="Andersen M.R."/>
            <person name="Baker S.E."/>
        </authorList>
    </citation>
    <scope>NUCLEOTIDE SEQUENCE</scope>
    <source>
        <strain evidence="1">CBS 122712</strain>
    </source>
</reference>
<evidence type="ECO:0000313" key="1">
    <source>
        <dbReference type="EMBL" id="PWY64455.1"/>
    </source>
</evidence>
<protein>
    <submittedName>
        <fullName evidence="1">Uncharacterized protein</fullName>
    </submittedName>
</protein>
<sequence length="60" mass="7077">PGFCWLQQPPRRLSVVIRSITTPTNNSHGLLYKPIKEVEELERYGPRGYHPIVMCWRRAE</sequence>
<proteinExistence type="predicted"/>
<dbReference type="Proteomes" id="UP000246171">
    <property type="component" value="Unassembled WGS sequence"/>
</dbReference>
<name>A0A317US49_ASPEC</name>
<dbReference type="VEuPathDB" id="FungiDB:BO83DRAFT_455467"/>
<gene>
    <name evidence="1" type="ORF">BO83DRAFT_455467</name>
</gene>
<evidence type="ECO:0000313" key="2">
    <source>
        <dbReference type="Proteomes" id="UP000246171"/>
    </source>
</evidence>
<dbReference type="RefSeq" id="XP_025383926.1">
    <property type="nucleotide sequence ID" value="XM_025537032.1"/>
</dbReference>
<comment type="caution">
    <text evidence="1">The sequence shown here is derived from an EMBL/GenBank/DDBJ whole genome shotgun (WGS) entry which is preliminary data.</text>
</comment>
<dbReference type="GeneID" id="37058994"/>
<dbReference type="AlphaFoldDB" id="A0A317US49"/>